<gene>
    <name evidence="12" type="primary">galE</name>
    <name evidence="12" type="ORF">WG622_13935</name>
</gene>
<comment type="caution">
    <text evidence="12">The sequence shown here is derived from an EMBL/GenBank/DDBJ whole genome shotgun (WGS) entry which is preliminary data.</text>
</comment>
<dbReference type="EC" id="5.1.3.2" evidence="5 10"/>
<dbReference type="RefSeq" id="WP_339404171.1">
    <property type="nucleotide sequence ID" value="NZ_JBBGAZ010000008.1"/>
</dbReference>
<keyword evidence="7 10" id="KW-0520">NAD</keyword>
<evidence type="ECO:0000256" key="8">
    <source>
        <dbReference type="ARBA" id="ARBA00023235"/>
    </source>
</evidence>
<dbReference type="PANTHER" id="PTHR43725:SF53">
    <property type="entry name" value="UDP-ARABINOSE 4-EPIMERASE 1"/>
    <property type="match status" value="1"/>
</dbReference>
<evidence type="ECO:0000256" key="10">
    <source>
        <dbReference type="RuleBase" id="RU366046"/>
    </source>
</evidence>
<evidence type="ECO:0000256" key="7">
    <source>
        <dbReference type="ARBA" id="ARBA00023027"/>
    </source>
</evidence>
<comment type="subunit">
    <text evidence="10">Homodimer.</text>
</comment>
<evidence type="ECO:0000313" key="12">
    <source>
        <dbReference type="EMBL" id="MEJ5219353.1"/>
    </source>
</evidence>
<evidence type="ECO:0000256" key="6">
    <source>
        <dbReference type="ARBA" id="ARBA00018569"/>
    </source>
</evidence>
<comment type="cofactor">
    <cofactor evidence="2 10">
        <name>NAD(+)</name>
        <dbReference type="ChEBI" id="CHEBI:57540"/>
    </cofactor>
</comment>
<comment type="similarity">
    <text evidence="4 10">Belongs to the NAD(P)-dependent epimerase/dehydratase family.</text>
</comment>
<keyword evidence="9 10" id="KW-0119">Carbohydrate metabolism</keyword>
<accession>A0ABU8QIV9</accession>
<dbReference type="Gene3D" id="3.40.50.720">
    <property type="entry name" value="NAD(P)-binding Rossmann-like Domain"/>
    <property type="match status" value="1"/>
</dbReference>
<organism evidence="12 13">
    <name type="scientific">Cognatishimia coralii</name>
    <dbReference type="NCBI Taxonomy" id="3083254"/>
    <lineage>
        <taxon>Bacteria</taxon>
        <taxon>Pseudomonadati</taxon>
        <taxon>Pseudomonadota</taxon>
        <taxon>Alphaproteobacteria</taxon>
        <taxon>Rhodobacterales</taxon>
        <taxon>Paracoccaceae</taxon>
        <taxon>Cognatishimia</taxon>
    </lineage>
</organism>
<dbReference type="Gene3D" id="3.90.25.10">
    <property type="entry name" value="UDP-galactose 4-epimerase, domain 1"/>
    <property type="match status" value="1"/>
</dbReference>
<dbReference type="InterPro" id="IPR001509">
    <property type="entry name" value="Epimerase_deHydtase"/>
</dbReference>
<dbReference type="NCBIfam" id="TIGR01179">
    <property type="entry name" value="galE"/>
    <property type="match status" value="1"/>
</dbReference>
<dbReference type="InterPro" id="IPR005886">
    <property type="entry name" value="UDP_G4E"/>
</dbReference>
<dbReference type="PANTHER" id="PTHR43725">
    <property type="entry name" value="UDP-GLUCOSE 4-EPIMERASE"/>
    <property type="match status" value="1"/>
</dbReference>
<dbReference type="InterPro" id="IPR036291">
    <property type="entry name" value="NAD(P)-bd_dom_sf"/>
</dbReference>
<sequence>MQDNKNILVVGGAGFIGSHTTLALRDAGYNVTIYDNFSTGHEDACFGASTIRGELSDQALLTQVLRDQDIDCVVHFAALIEAGQSVIDPYAFFQNNVAATLSLLKAMRAADVSKLVFSSTAAVYGNQDRDLLSEDLPKLPVNPYGDSKLMVETMLKTAANAYGLTSIALRYFNAAGADPEGRTGERHDPETHLIPLLIQAALGQRDKFMIFGTDYDTPDGTCIRDYIHVSDLASGHVAAVEHVLGQTDGSFDGINLGTGKGHSVRDVVDTVKRVSGRDFLVEECPRRAGDPAKLVADARRAQGVLNWQAERSDLETIVEDAWRFFSARAQLPARN</sequence>
<evidence type="ECO:0000256" key="5">
    <source>
        <dbReference type="ARBA" id="ARBA00013189"/>
    </source>
</evidence>
<evidence type="ECO:0000256" key="4">
    <source>
        <dbReference type="ARBA" id="ARBA00007637"/>
    </source>
</evidence>
<name>A0ABU8QIV9_9RHOB</name>
<proteinExistence type="inferred from homology"/>
<evidence type="ECO:0000256" key="1">
    <source>
        <dbReference type="ARBA" id="ARBA00000083"/>
    </source>
</evidence>
<dbReference type="SUPFAM" id="SSF51735">
    <property type="entry name" value="NAD(P)-binding Rossmann-fold domains"/>
    <property type="match status" value="1"/>
</dbReference>
<dbReference type="Pfam" id="PF01370">
    <property type="entry name" value="Epimerase"/>
    <property type="match status" value="1"/>
</dbReference>
<dbReference type="EMBL" id="JBBGAZ010000008">
    <property type="protein sequence ID" value="MEJ5219353.1"/>
    <property type="molecule type" value="Genomic_DNA"/>
</dbReference>
<evidence type="ECO:0000256" key="9">
    <source>
        <dbReference type="ARBA" id="ARBA00023277"/>
    </source>
</evidence>
<dbReference type="Proteomes" id="UP001368270">
    <property type="component" value="Unassembled WGS sequence"/>
</dbReference>
<comment type="catalytic activity">
    <reaction evidence="1 10">
        <text>UDP-alpha-D-glucose = UDP-alpha-D-galactose</text>
        <dbReference type="Rhea" id="RHEA:22168"/>
        <dbReference type="ChEBI" id="CHEBI:58885"/>
        <dbReference type="ChEBI" id="CHEBI:66914"/>
        <dbReference type="EC" id="5.1.3.2"/>
    </reaction>
</comment>
<feature type="domain" description="NAD-dependent epimerase/dehydratase" evidence="11">
    <location>
        <begin position="7"/>
        <end position="243"/>
    </location>
</feature>
<evidence type="ECO:0000256" key="2">
    <source>
        <dbReference type="ARBA" id="ARBA00001911"/>
    </source>
</evidence>
<keyword evidence="13" id="KW-1185">Reference proteome</keyword>
<comment type="pathway">
    <text evidence="3 10">Carbohydrate metabolism; galactose metabolism.</text>
</comment>
<dbReference type="GO" id="GO:0003978">
    <property type="term" value="F:UDP-glucose 4-epimerase activity"/>
    <property type="evidence" value="ECO:0007669"/>
    <property type="project" value="UniProtKB-EC"/>
</dbReference>
<evidence type="ECO:0000259" key="11">
    <source>
        <dbReference type="Pfam" id="PF01370"/>
    </source>
</evidence>
<dbReference type="CDD" id="cd05247">
    <property type="entry name" value="UDP_G4E_1_SDR_e"/>
    <property type="match status" value="1"/>
</dbReference>
<reference evidence="12 13" key="1">
    <citation type="submission" date="2024-03" db="EMBL/GenBank/DDBJ databases">
        <title>Cognatishimia coralii sp. nov., a marine bacterium isolated from coral surrounding seawater.</title>
        <authorList>
            <person name="Liu X."/>
            <person name="Liu S."/>
            <person name="Sun H."/>
            <person name="Zhang Y."/>
        </authorList>
    </citation>
    <scope>NUCLEOTIDE SEQUENCE [LARGE SCALE GENOMIC DNA]</scope>
    <source>
        <strain evidence="12 13">D5M38</strain>
    </source>
</reference>
<evidence type="ECO:0000313" key="13">
    <source>
        <dbReference type="Proteomes" id="UP001368270"/>
    </source>
</evidence>
<protein>
    <recommendedName>
        <fullName evidence="6 10">UDP-glucose 4-epimerase</fullName>
        <ecNumber evidence="5 10">5.1.3.2</ecNumber>
    </recommendedName>
</protein>
<evidence type="ECO:0000256" key="3">
    <source>
        <dbReference type="ARBA" id="ARBA00004947"/>
    </source>
</evidence>
<keyword evidence="8 10" id="KW-0413">Isomerase</keyword>